<reference evidence="8 9" key="1">
    <citation type="submission" date="2018-09" db="EMBL/GenBank/DDBJ databases">
        <title>YIM PH21274 draft genome.</title>
        <authorList>
            <person name="Miao C."/>
        </authorList>
    </citation>
    <scope>NUCLEOTIDE SEQUENCE [LARGE SCALE GENOMIC DNA]</scope>
    <source>
        <strain evidence="8 9">YIM PH 21724</strain>
    </source>
</reference>
<dbReference type="InterPro" id="IPR015813">
    <property type="entry name" value="Pyrv/PenolPyrv_kinase-like_dom"/>
</dbReference>
<dbReference type="PIRSF" id="PIRSF015582">
    <property type="entry name" value="Cit_lyase_B"/>
    <property type="match status" value="1"/>
</dbReference>
<dbReference type="SUPFAM" id="SSF51621">
    <property type="entry name" value="Phosphoenolpyruvate/pyruvate domain"/>
    <property type="match status" value="1"/>
</dbReference>
<dbReference type="InterPro" id="IPR005000">
    <property type="entry name" value="Aldolase/citrate-lyase_domain"/>
</dbReference>
<keyword evidence="2 5" id="KW-0479">Metal-binding</keyword>
<dbReference type="Gene3D" id="3.20.20.60">
    <property type="entry name" value="Phosphoenolpyruvate-binding domains"/>
    <property type="match status" value="1"/>
</dbReference>
<evidence type="ECO:0000313" key="8">
    <source>
        <dbReference type="EMBL" id="RJO79347.1"/>
    </source>
</evidence>
<organism evidence="8 9">
    <name type="scientific">Nocardia panacis</name>
    <dbReference type="NCBI Taxonomy" id="2340916"/>
    <lineage>
        <taxon>Bacteria</taxon>
        <taxon>Bacillati</taxon>
        <taxon>Actinomycetota</taxon>
        <taxon>Actinomycetes</taxon>
        <taxon>Mycobacteriales</taxon>
        <taxon>Nocardiaceae</taxon>
        <taxon>Nocardia</taxon>
    </lineage>
</organism>
<evidence type="ECO:0000256" key="4">
    <source>
        <dbReference type="PIRSR" id="PIRSR015582-1"/>
    </source>
</evidence>
<keyword evidence="3 5" id="KW-0460">Magnesium</keyword>
<dbReference type="InterPro" id="IPR040442">
    <property type="entry name" value="Pyrv_kinase-like_dom_sf"/>
</dbReference>
<dbReference type="InterPro" id="IPR011206">
    <property type="entry name" value="Citrate_lyase_beta/mcl1/mcl2"/>
</dbReference>
<dbReference type="EMBL" id="QZFU01000010">
    <property type="protein sequence ID" value="RJO79347.1"/>
    <property type="molecule type" value="Genomic_DNA"/>
</dbReference>
<feature type="binding site" evidence="4">
    <location>
        <position position="70"/>
    </location>
    <ligand>
        <name>substrate</name>
    </ligand>
</feature>
<dbReference type="Proteomes" id="UP000266677">
    <property type="component" value="Unassembled WGS sequence"/>
</dbReference>
<feature type="region of interest" description="Disordered" evidence="6">
    <location>
        <begin position="281"/>
        <end position="302"/>
    </location>
</feature>
<accession>A0A3A4KBV9</accession>
<feature type="domain" description="HpcH/HpaI aldolase/citrate lyase" evidence="7">
    <location>
        <begin position="10"/>
        <end position="220"/>
    </location>
</feature>
<dbReference type="GO" id="GO:0006107">
    <property type="term" value="P:oxaloacetate metabolic process"/>
    <property type="evidence" value="ECO:0007669"/>
    <property type="project" value="TreeGrafter"/>
</dbReference>
<dbReference type="GO" id="GO:0000287">
    <property type="term" value="F:magnesium ion binding"/>
    <property type="evidence" value="ECO:0007669"/>
    <property type="project" value="TreeGrafter"/>
</dbReference>
<feature type="binding site" evidence="5">
    <location>
        <position position="154"/>
    </location>
    <ligand>
        <name>Mg(2+)</name>
        <dbReference type="ChEBI" id="CHEBI:18420"/>
    </ligand>
</feature>
<evidence type="ECO:0000256" key="3">
    <source>
        <dbReference type="ARBA" id="ARBA00022842"/>
    </source>
</evidence>
<sequence length="302" mass="31112">MNALSFRHRSVLCTPATATGRFARAARVGADIGLVDLEDSVPAVSKACARASAARFFAADTADGAGRAIRINAPTSRDGLRDLLAVAAYAPRPDIVLVPKTESRADLALVAAVLAETGPPVQLWALVETPRGLAALARIADHPQVTALCFGAADYARATGCARTWEPLLFARSQIVTAAAARGIVALDSPFFDLPDIDGLRAEAHAARVLGFGGKIAVHPTQVPVINTVFSPTAEELAHARTVAEAADAGGDRIAVVDGQMVGPPFFAAARALLASFAEPAATSAPDSTSRDTTTADTGTAR</sequence>
<evidence type="ECO:0000256" key="2">
    <source>
        <dbReference type="ARBA" id="ARBA00022723"/>
    </source>
</evidence>
<dbReference type="Pfam" id="PF03328">
    <property type="entry name" value="HpcH_HpaI"/>
    <property type="match status" value="1"/>
</dbReference>
<evidence type="ECO:0000313" key="9">
    <source>
        <dbReference type="Proteomes" id="UP000266677"/>
    </source>
</evidence>
<keyword evidence="8" id="KW-0456">Lyase</keyword>
<dbReference type="PANTHER" id="PTHR32308">
    <property type="entry name" value="LYASE BETA SUBUNIT, PUTATIVE (AFU_ORTHOLOGUE AFUA_4G13030)-RELATED"/>
    <property type="match status" value="1"/>
</dbReference>
<dbReference type="AlphaFoldDB" id="A0A3A4KBV9"/>
<comment type="cofactor">
    <cofactor evidence="1">
        <name>Mg(2+)</name>
        <dbReference type="ChEBI" id="CHEBI:18420"/>
    </cofactor>
</comment>
<evidence type="ECO:0000256" key="1">
    <source>
        <dbReference type="ARBA" id="ARBA00001946"/>
    </source>
</evidence>
<comment type="caution">
    <text evidence="8">The sequence shown here is derived from an EMBL/GenBank/DDBJ whole genome shotgun (WGS) entry which is preliminary data.</text>
</comment>
<gene>
    <name evidence="8" type="ORF">D5S18_03190</name>
</gene>
<keyword evidence="9" id="KW-1185">Reference proteome</keyword>
<dbReference type="RefSeq" id="WP_120037782.1">
    <property type="nucleotide sequence ID" value="NZ_QZFU01000010.1"/>
</dbReference>
<proteinExistence type="predicted"/>
<dbReference type="GO" id="GO:0016829">
    <property type="term" value="F:lyase activity"/>
    <property type="evidence" value="ECO:0007669"/>
    <property type="project" value="UniProtKB-KW"/>
</dbReference>
<name>A0A3A4KBV9_9NOCA</name>
<evidence type="ECO:0000256" key="5">
    <source>
        <dbReference type="PIRSR" id="PIRSR015582-2"/>
    </source>
</evidence>
<feature type="binding site" evidence="4">
    <location>
        <position position="128"/>
    </location>
    <ligand>
        <name>substrate</name>
    </ligand>
</feature>
<dbReference type="OrthoDB" id="4322898at2"/>
<protein>
    <submittedName>
        <fullName evidence="8">CoA ester lyase</fullName>
    </submittedName>
</protein>
<evidence type="ECO:0000256" key="6">
    <source>
        <dbReference type="SAM" id="MobiDB-lite"/>
    </source>
</evidence>
<evidence type="ECO:0000259" key="7">
    <source>
        <dbReference type="Pfam" id="PF03328"/>
    </source>
</evidence>
<dbReference type="PANTHER" id="PTHR32308:SF0">
    <property type="entry name" value="HPCH_HPAI ALDOLASE_CITRATE LYASE DOMAIN-CONTAINING PROTEIN"/>
    <property type="match status" value="1"/>
</dbReference>
<feature type="binding site" evidence="5">
    <location>
        <position position="128"/>
    </location>
    <ligand>
        <name>Mg(2+)</name>
        <dbReference type="ChEBI" id="CHEBI:18420"/>
    </ligand>
</feature>